<evidence type="ECO:0000256" key="2">
    <source>
        <dbReference type="ARBA" id="ARBA00023008"/>
    </source>
</evidence>
<dbReference type="GO" id="GO:0016491">
    <property type="term" value="F:oxidoreductase activity"/>
    <property type="evidence" value="ECO:0007669"/>
    <property type="project" value="InterPro"/>
</dbReference>
<dbReference type="InterPro" id="IPR008922">
    <property type="entry name" value="Di-copper_centre_dom_sf"/>
</dbReference>
<dbReference type="Gene3D" id="1.10.1280.10">
    <property type="entry name" value="Di-copper center containing domain from catechol oxidase"/>
    <property type="match status" value="1"/>
</dbReference>
<evidence type="ECO:0000256" key="1">
    <source>
        <dbReference type="ARBA" id="ARBA00022723"/>
    </source>
</evidence>
<dbReference type="PROSITE" id="PS00497">
    <property type="entry name" value="TYROSINASE_1"/>
    <property type="match status" value="1"/>
</dbReference>
<feature type="domain" description="Tyrosinase copper-binding" evidence="3">
    <location>
        <begin position="54"/>
        <end position="71"/>
    </location>
</feature>
<dbReference type="PANTHER" id="PTHR11474:SF126">
    <property type="entry name" value="TYROSINASE-LIKE PROTEIN TYR-1-RELATED"/>
    <property type="match status" value="1"/>
</dbReference>
<evidence type="ECO:0000313" key="5">
    <source>
        <dbReference type="EMBL" id="ORX81815.1"/>
    </source>
</evidence>
<dbReference type="PANTHER" id="PTHR11474">
    <property type="entry name" value="TYROSINASE FAMILY MEMBER"/>
    <property type="match status" value="1"/>
</dbReference>
<dbReference type="AlphaFoldDB" id="A0A1Y1X7W0"/>
<keyword evidence="2" id="KW-0186">Copper</keyword>
<dbReference type="InterPro" id="IPR050316">
    <property type="entry name" value="Tyrosinase/Hemocyanin"/>
</dbReference>
<evidence type="ECO:0000259" key="4">
    <source>
        <dbReference type="PROSITE" id="PS00498"/>
    </source>
</evidence>
<organism evidence="5 6">
    <name type="scientific">Basidiobolus meristosporus CBS 931.73</name>
    <dbReference type="NCBI Taxonomy" id="1314790"/>
    <lineage>
        <taxon>Eukaryota</taxon>
        <taxon>Fungi</taxon>
        <taxon>Fungi incertae sedis</taxon>
        <taxon>Zoopagomycota</taxon>
        <taxon>Entomophthoromycotina</taxon>
        <taxon>Basidiobolomycetes</taxon>
        <taxon>Basidiobolales</taxon>
        <taxon>Basidiobolaceae</taxon>
        <taxon>Basidiobolus</taxon>
    </lineage>
</organism>
<proteinExistence type="predicted"/>
<dbReference type="Pfam" id="PF00264">
    <property type="entry name" value="Tyrosinase"/>
    <property type="match status" value="1"/>
</dbReference>
<dbReference type="PRINTS" id="PR00092">
    <property type="entry name" value="TYROSINASE"/>
</dbReference>
<dbReference type="STRING" id="1314790.A0A1Y1X7W0"/>
<comment type="caution">
    <text evidence="5">The sequence shown here is derived from an EMBL/GenBank/DDBJ whole genome shotgun (WGS) entry which is preliminary data.</text>
</comment>
<dbReference type="GO" id="GO:0046872">
    <property type="term" value="F:metal ion binding"/>
    <property type="evidence" value="ECO:0007669"/>
    <property type="project" value="UniProtKB-KW"/>
</dbReference>
<gene>
    <name evidence="5" type="ORF">K493DRAFT_241425</name>
</gene>
<keyword evidence="1" id="KW-0479">Metal-binding</keyword>
<accession>A0A1Y1X7W0</accession>
<evidence type="ECO:0000313" key="6">
    <source>
        <dbReference type="Proteomes" id="UP000193498"/>
    </source>
</evidence>
<name>A0A1Y1X7W0_9FUNG</name>
<dbReference type="InParanoid" id="A0A1Y1X7W0"/>
<evidence type="ECO:0000259" key="3">
    <source>
        <dbReference type="PROSITE" id="PS00497"/>
    </source>
</evidence>
<dbReference type="OrthoDB" id="6132182at2759"/>
<dbReference type="SUPFAM" id="SSF48056">
    <property type="entry name" value="Di-copper centre-containing domain"/>
    <property type="match status" value="1"/>
</dbReference>
<dbReference type="EMBL" id="MCFE01000691">
    <property type="protein sequence ID" value="ORX81815.1"/>
    <property type="molecule type" value="Genomic_DNA"/>
</dbReference>
<reference evidence="5 6" key="1">
    <citation type="submission" date="2016-07" db="EMBL/GenBank/DDBJ databases">
        <title>Pervasive Adenine N6-methylation of Active Genes in Fungi.</title>
        <authorList>
            <consortium name="DOE Joint Genome Institute"/>
            <person name="Mondo S.J."/>
            <person name="Dannebaum R.O."/>
            <person name="Kuo R.C."/>
            <person name="Labutti K."/>
            <person name="Haridas S."/>
            <person name="Kuo A."/>
            <person name="Salamov A."/>
            <person name="Ahrendt S.R."/>
            <person name="Lipzen A."/>
            <person name="Sullivan W."/>
            <person name="Andreopoulos W.B."/>
            <person name="Clum A."/>
            <person name="Lindquist E."/>
            <person name="Daum C."/>
            <person name="Ramamoorthy G.K."/>
            <person name="Gryganskyi A."/>
            <person name="Culley D."/>
            <person name="Magnuson J.K."/>
            <person name="James T.Y."/>
            <person name="O'Malley M.A."/>
            <person name="Stajich J.E."/>
            <person name="Spatafora J.W."/>
            <person name="Visel A."/>
            <person name="Grigoriev I.V."/>
        </authorList>
    </citation>
    <scope>NUCLEOTIDE SEQUENCE [LARGE SCALE GENOMIC DNA]</scope>
    <source>
        <strain evidence="5 6">CBS 931.73</strain>
    </source>
</reference>
<protein>
    <submittedName>
        <fullName evidence="5">Di-copper centre-containing protein</fullName>
    </submittedName>
</protein>
<dbReference type="PROSITE" id="PS00498">
    <property type="entry name" value="TYROSINASE_2"/>
    <property type="match status" value="1"/>
</dbReference>
<keyword evidence="6" id="KW-1185">Reference proteome</keyword>
<dbReference type="Proteomes" id="UP000193498">
    <property type="component" value="Unassembled WGS sequence"/>
</dbReference>
<feature type="domain" description="Tyrosinase copper-binding" evidence="4">
    <location>
        <begin position="197"/>
        <end position="208"/>
    </location>
</feature>
<dbReference type="InterPro" id="IPR002227">
    <property type="entry name" value="Tyrosinase_Cu-bd"/>
</dbReference>
<sequence length="397" mass="44909">MVHGACQGVRRRSEIRELSEAEMSSFIGAILELKRRGKYDGFVVQHVDGFPFAHNSPAFFPWHRKYLLNFEDALREIDPDVTVPYWDWTLDSQAPEASPIFTWFGGNGEGEDNCLKSGPFANWRTSVPEQKCLQRQFDLQNGLISPLQSPELLHEDIATSKNYSTLQTVIEMGTHSLVHVGIGGEGGDMSFEYSSNDPIFWLVHSFVDKIWSTWQSFDPKNALSYDGINPATNKSVALTDVLDVFGTQVKDVMSTKKLCYRYSQTPAIPMPNNDTSISRPSHSGSSENDIINIIKRRFGEVATSNSYRKRTILYGDIPAYFDIYGGPTPDDRSEKYQLRVPMGLPQKFINKMGYPTRTVRTIENTHGRLTRIINLNKEYISPVSLAKKLQTELSIFG</sequence>